<dbReference type="SUPFAM" id="SSF50692">
    <property type="entry name" value="ADC-like"/>
    <property type="match status" value="1"/>
</dbReference>
<comment type="caution">
    <text evidence="3">The sequence shown here is derived from an EMBL/GenBank/DDBJ whole genome shotgun (WGS) entry which is preliminary data.</text>
</comment>
<evidence type="ECO:0000259" key="2">
    <source>
        <dbReference type="SMART" id="SM01073"/>
    </source>
</evidence>
<dbReference type="InterPro" id="IPR009010">
    <property type="entry name" value="Asp_de-COase-like_dom_sf"/>
</dbReference>
<feature type="domain" description="CDC48 N-terminal subdomain" evidence="2">
    <location>
        <begin position="49"/>
        <end position="141"/>
    </location>
</feature>
<evidence type="ECO:0000313" key="4">
    <source>
        <dbReference type="Proteomes" id="UP000314294"/>
    </source>
</evidence>
<dbReference type="InterPro" id="IPR003338">
    <property type="entry name" value="CDC4_N-term_subdom"/>
</dbReference>
<name>A0A4Z2EFW2_9TELE</name>
<evidence type="ECO:0000313" key="3">
    <source>
        <dbReference type="EMBL" id="TNN27615.1"/>
    </source>
</evidence>
<accession>A0A4Z2EFW2</accession>
<feature type="region of interest" description="Disordered" evidence="1">
    <location>
        <begin position="1"/>
        <end position="43"/>
    </location>
</feature>
<keyword evidence="4" id="KW-1185">Reference proteome</keyword>
<dbReference type="SMART" id="SM01073">
    <property type="entry name" value="CDC48_N"/>
    <property type="match status" value="1"/>
</dbReference>
<evidence type="ECO:0000256" key="1">
    <source>
        <dbReference type="SAM" id="MobiDB-lite"/>
    </source>
</evidence>
<sequence>MSSKKNKSKANRASEGDSSLLSKETSSDSSNLQTPGREGGRRASLHSNSFTVIDFIDKADDKTPKSCRSTLVQLSLNSMKSAGVCIGRPVLLTSLTGRQEVCLGWPAASFPAGKVGLQKCAQNNLRARSGEEVTLHPLTGPVLRAEEVVLSNR</sequence>
<dbReference type="Gene3D" id="2.40.40.20">
    <property type="match status" value="1"/>
</dbReference>
<dbReference type="EMBL" id="SRLO01007998">
    <property type="protein sequence ID" value="TNN27615.1"/>
    <property type="molecule type" value="Genomic_DNA"/>
</dbReference>
<gene>
    <name evidence="3" type="primary">SPATA5_1</name>
    <name evidence="3" type="ORF">EYF80_062239</name>
</gene>
<proteinExistence type="predicted"/>
<dbReference type="AlphaFoldDB" id="A0A4Z2EFW2"/>
<organism evidence="3 4">
    <name type="scientific">Liparis tanakae</name>
    <name type="common">Tanaka's snailfish</name>
    <dbReference type="NCBI Taxonomy" id="230148"/>
    <lineage>
        <taxon>Eukaryota</taxon>
        <taxon>Metazoa</taxon>
        <taxon>Chordata</taxon>
        <taxon>Craniata</taxon>
        <taxon>Vertebrata</taxon>
        <taxon>Euteleostomi</taxon>
        <taxon>Actinopterygii</taxon>
        <taxon>Neopterygii</taxon>
        <taxon>Teleostei</taxon>
        <taxon>Neoteleostei</taxon>
        <taxon>Acanthomorphata</taxon>
        <taxon>Eupercaria</taxon>
        <taxon>Perciformes</taxon>
        <taxon>Cottioidei</taxon>
        <taxon>Cottales</taxon>
        <taxon>Liparidae</taxon>
        <taxon>Liparis</taxon>
    </lineage>
</organism>
<dbReference type="OrthoDB" id="27435at2759"/>
<feature type="compositionally biased region" description="Basic residues" evidence="1">
    <location>
        <begin position="1"/>
        <end position="10"/>
    </location>
</feature>
<feature type="compositionally biased region" description="Low complexity" evidence="1">
    <location>
        <begin position="18"/>
        <end position="32"/>
    </location>
</feature>
<protein>
    <submittedName>
        <fullName evidence="3">Spermatogenesis-associated protein 5</fullName>
    </submittedName>
</protein>
<reference evidence="3 4" key="1">
    <citation type="submission" date="2019-03" db="EMBL/GenBank/DDBJ databases">
        <title>First draft genome of Liparis tanakae, snailfish: a comprehensive survey of snailfish specific genes.</title>
        <authorList>
            <person name="Kim W."/>
            <person name="Song I."/>
            <person name="Jeong J.-H."/>
            <person name="Kim D."/>
            <person name="Kim S."/>
            <person name="Ryu S."/>
            <person name="Song J.Y."/>
            <person name="Lee S.K."/>
        </authorList>
    </citation>
    <scope>NUCLEOTIDE SEQUENCE [LARGE SCALE GENOMIC DNA]</scope>
    <source>
        <tissue evidence="3">Muscle</tissue>
    </source>
</reference>
<dbReference type="Proteomes" id="UP000314294">
    <property type="component" value="Unassembled WGS sequence"/>
</dbReference>